<evidence type="ECO:0000313" key="3">
    <source>
        <dbReference type="EMBL" id="CAG86074.2"/>
    </source>
</evidence>
<feature type="compositionally biased region" description="Polar residues" evidence="1">
    <location>
        <begin position="215"/>
        <end position="225"/>
    </location>
</feature>
<dbReference type="eggNOG" id="ENOG502S1Z7">
    <property type="taxonomic scope" value="Eukaryota"/>
</dbReference>
<dbReference type="HOGENOM" id="CLU_036641_0_0_1"/>
<accession>Q6BUV5</accession>
<dbReference type="SMART" id="SM00353">
    <property type="entry name" value="HLH"/>
    <property type="match status" value="1"/>
</dbReference>
<dbReference type="InterPro" id="IPR036638">
    <property type="entry name" value="HLH_DNA-bd_sf"/>
</dbReference>
<evidence type="ECO:0000259" key="2">
    <source>
        <dbReference type="PROSITE" id="PS50888"/>
    </source>
</evidence>
<dbReference type="GeneID" id="2900388"/>
<dbReference type="InParanoid" id="Q6BUV5"/>
<dbReference type="PROSITE" id="PS50888">
    <property type="entry name" value="BHLH"/>
    <property type="match status" value="1"/>
</dbReference>
<organism evidence="3 4">
    <name type="scientific">Debaryomyces hansenii (strain ATCC 36239 / CBS 767 / BCRC 21394 / JCM 1990 / NBRC 0083 / IGC 2968)</name>
    <name type="common">Yeast</name>
    <name type="synonym">Torulaspora hansenii</name>
    <dbReference type="NCBI Taxonomy" id="284592"/>
    <lineage>
        <taxon>Eukaryota</taxon>
        <taxon>Fungi</taxon>
        <taxon>Dikarya</taxon>
        <taxon>Ascomycota</taxon>
        <taxon>Saccharomycotina</taxon>
        <taxon>Pichiomycetes</taxon>
        <taxon>Debaryomycetaceae</taxon>
        <taxon>Debaryomyces</taxon>
    </lineage>
</organism>
<dbReference type="KEGG" id="dha:DEHA2C07656g"/>
<feature type="compositionally biased region" description="Polar residues" evidence="1">
    <location>
        <begin position="359"/>
        <end position="420"/>
    </location>
</feature>
<evidence type="ECO:0000256" key="1">
    <source>
        <dbReference type="SAM" id="MobiDB-lite"/>
    </source>
</evidence>
<dbReference type="AlphaFoldDB" id="Q6BUV5"/>
<feature type="region of interest" description="Disordered" evidence="1">
    <location>
        <begin position="359"/>
        <end position="444"/>
    </location>
</feature>
<feature type="compositionally biased region" description="Low complexity" evidence="1">
    <location>
        <begin position="40"/>
        <end position="52"/>
    </location>
</feature>
<name>Q6BUV5_DEBHA</name>
<feature type="region of interest" description="Disordered" evidence="1">
    <location>
        <begin position="1"/>
        <end position="52"/>
    </location>
</feature>
<feature type="region of interest" description="Disordered" evidence="1">
    <location>
        <begin position="211"/>
        <end position="343"/>
    </location>
</feature>
<dbReference type="RefSeq" id="XP_458014.2">
    <property type="nucleotide sequence ID" value="XM_458014.1"/>
</dbReference>
<dbReference type="EMBL" id="CR382135">
    <property type="protein sequence ID" value="CAG86074.2"/>
    <property type="molecule type" value="Genomic_DNA"/>
</dbReference>
<reference evidence="3 4" key="1">
    <citation type="journal article" date="2004" name="Nature">
        <title>Genome evolution in yeasts.</title>
        <authorList>
            <consortium name="Genolevures"/>
            <person name="Dujon B."/>
            <person name="Sherman D."/>
            <person name="Fischer G."/>
            <person name="Durrens P."/>
            <person name="Casaregola S."/>
            <person name="Lafontaine I."/>
            <person name="de Montigny J."/>
            <person name="Marck C."/>
            <person name="Neuveglise C."/>
            <person name="Talla E."/>
            <person name="Goffard N."/>
            <person name="Frangeul L."/>
            <person name="Aigle M."/>
            <person name="Anthouard V."/>
            <person name="Babour A."/>
            <person name="Barbe V."/>
            <person name="Barnay S."/>
            <person name="Blanchin S."/>
            <person name="Beckerich J.M."/>
            <person name="Beyne E."/>
            <person name="Bleykasten C."/>
            <person name="Boisrame A."/>
            <person name="Boyer J."/>
            <person name="Cattolico L."/>
            <person name="Confanioleri F."/>
            <person name="de Daruvar A."/>
            <person name="Despons L."/>
            <person name="Fabre E."/>
            <person name="Fairhead C."/>
            <person name="Ferry-Dumazet H."/>
            <person name="Groppi A."/>
            <person name="Hantraye F."/>
            <person name="Hennequin C."/>
            <person name="Jauniaux N."/>
            <person name="Joyet P."/>
            <person name="Kachouri R."/>
            <person name="Kerrest A."/>
            <person name="Koszul R."/>
            <person name="Lemaire M."/>
            <person name="Lesur I."/>
            <person name="Ma L."/>
            <person name="Muller H."/>
            <person name="Nicaud J.M."/>
            <person name="Nikolski M."/>
            <person name="Oztas S."/>
            <person name="Ozier-Kalogeropoulos O."/>
            <person name="Pellenz S."/>
            <person name="Potier S."/>
            <person name="Richard G.F."/>
            <person name="Straub M.L."/>
            <person name="Suleau A."/>
            <person name="Swennene D."/>
            <person name="Tekaia F."/>
            <person name="Wesolowski-Louvel M."/>
            <person name="Westhof E."/>
            <person name="Wirth B."/>
            <person name="Zeniou-Meyer M."/>
            <person name="Zivanovic I."/>
            <person name="Bolotin-Fukuhara M."/>
            <person name="Thierry A."/>
            <person name="Bouchier C."/>
            <person name="Caudron B."/>
            <person name="Scarpelli C."/>
            <person name="Gaillardin C."/>
            <person name="Weissenbach J."/>
            <person name="Wincker P."/>
            <person name="Souciet J.L."/>
        </authorList>
    </citation>
    <scope>NUCLEOTIDE SEQUENCE [LARGE SCALE GENOMIC DNA]</scope>
    <source>
        <strain evidence="4">ATCC 36239 / CBS 767 / BCRC 21394 / JCM 1990 / NBRC 0083 / IGC 2968</strain>
    </source>
</reference>
<dbReference type="SUPFAM" id="SSF47459">
    <property type="entry name" value="HLH, helix-loop-helix DNA-binding domain"/>
    <property type="match status" value="1"/>
</dbReference>
<feature type="compositionally biased region" description="Polar residues" evidence="1">
    <location>
        <begin position="1"/>
        <end position="11"/>
    </location>
</feature>
<feature type="region of interest" description="Disordered" evidence="1">
    <location>
        <begin position="72"/>
        <end position="98"/>
    </location>
</feature>
<gene>
    <name evidence="3" type="ordered locus">DEHA2C07656g</name>
</gene>
<protein>
    <submittedName>
        <fullName evidence="3">DEHA2C07656p</fullName>
    </submittedName>
</protein>
<dbReference type="VEuPathDB" id="FungiDB:DEHA2C07656g"/>
<feature type="compositionally biased region" description="Polar residues" evidence="1">
    <location>
        <begin position="74"/>
        <end position="93"/>
    </location>
</feature>
<evidence type="ECO:0000313" key="4">
    <source>
        <dbReference type="Proteomes" id="UP000000599"/>
    </source>
</evidence>
<dbReference type="Pfam" id="PF00010">
    <property type="entry name" value="HLH"/>
    <property type="match status" value="1"/>
</dbReference>
<proteinExistence type="predicted"/>
<dbReference type="STRING" id="284592.Q6BUV5"/>
<dbReference type="OMA" id="PQSYHDE"/>
<feature type="compositionally biased region" description="Basic residues" evidence="1">
    <location>
        <begin position="282"/>
        <end position="295"/>
    </location>
</feature>
<dbReference type="Proteomes" id="UP000000599">
    <property type="component" value="Chromosome C"/>
</dbReference>
<keyword evidence="4" id="KW-1185">Reference proteome</keyword>
<dbReference type="InterPro" id="IPR011598">
    <property type="entry name" value="bHLH_dom"/>
</dbReference>
<sequence>METTDWSNTVYSPGVKGETSPYFHDLEHDTAGGHGVNGAQQASNQTTNQTTPNFTEQDQYLLNQIEHNLYEAASNGTPGSSNGSRLNRAQNTRVDGGPGKYEFGLDNLNFVLPEDISYEQQSTAYPPSASSLNNNTPHMLATNVKRSTKSVENPTMFMSPVLPGQNDKSYNNQHLYHKYQKHSDDTQSYAHQPHNQHVRPDAVFTPLESPAVTPREQQVNSNSYPYNPPVQASFEPLTSPALAAQQADKRRSSSVYAPTEDGVPSKRKTPHGTPILHANGPRSKRSPSVKPRSSHKSSTSSPFEKLPEAGVDSQRNSSESTPMLPPSGKKVDIPNNSVSGEAPASATMMGFTMSVLAEQQQEGSNNSSVDMVHRTTSNGQTRNGSTYANNNIPPKSSSSSETSPIMGSQGSGESSPVLTRTKSRSEKPTTKKASHKLAEQGRRNRMNMAVQELSNLIPQAYHDEVSIPSKATTIELASKYIRDLIKENNEMKYYNLER</sequence>
<feature type="domain" description="BHLH" evidence="2">
    <location>
        <begin position="430"/>
        <end position="484"/>
    </location>
</feature>
<dbReference type="GO" id="GO:0046983">
    <property type="term" value="F:protein dimerization activity"/>
    <property type="evidence" value="ECO:0007669"/>
    <property type="project" value="InterPro"/>
</dbReference>
<dbReference type="OrthoDB" id="5344169at2759"/>
<dbReference type="Gene3D" id="4.10.280.10">
    <property type="entry name" value="Helix-loop-helix DNA-binding domain"/>
    <property type="match status" value="1"/>
</dbReference>